<feature type="signal peptide" evidence="1">
    <location>
        <begin position="1"/>
        <end position="19"/>
    </location>
</feature>
<dbReference type="AlphaFoldDB" id="A0A9D1M519"/>
<proteinExistence type="predicted"/>
<comment type="caution">
    <text evidence="2">The sequence shown here is derived from an EMBL/GenBank/DDBJ whole genome shotgun (WGS) entry which is preliminary data.</text>
</comment>
<evidence type="ECO:0000313" key="3">
    <source>
        <dbReference type="Proteomes" id="UP000824107"/>
    </source>
</evidence>
<feature type="chain" id="PRO_5038954643" description="Alpha/beta hydrolase" evidence="1">
    <location>
        <begin position="20"/>
        <end position="417"/>
    </location>
</feature>
<gene>
    <name evidence="2" type="ORF">IAD20_06965</name>
</gene>
<protein>
    <recommendedName>
        <fullName evidence="4">Alpha/beta hydrolase</fullName>
    </recommendedName>
</protein>
<evidence type="ECO:0000313" key="2">
    <source>
        <dbReference type="EMBL" id="HIU53806.1"/>
    </source>
</evidence>
<name>A0A9D1M519_9PROT</name>
<dbReference type="EMBL" id="DVNC01000049">
    <property type="protein sequence ID" value="HIU53806.1"/>
    <property type="molecule type" value="Genomic_DNA"/>
</dbReference>
<evidence type="ECO:0000256" key="1">
    <source>
        <dbReference type="SAM" id="SignalP"/>
    </source>
</evidence>
<dbReference type="PROSITE" id="PS51257">
    <property type="entry name" value="PROKAR_LIPOPROTEIN"/>
    <property type="match status" value="1"/>
</dbReference>
<reference evidence="2" key="1">
    <citation type="submission" date="2020-10" db="EMBL/GenBank/DDBJ databases">
        <authorList>
            <person name="Gilroy R."/>
        </authorList>
    </citation>
    <scope>NUCLEOTIDE SEQUENCE</scope>
    <source>
        <strain evidence="2">ChiW3-316</strain>
    </source>
</reference>
<reference evidence="2" key="2">
    <citation type="journal article" date="2021" name="PeerJ">
        <title>Extensive microbial diversity within the chicken gut microbiome revealed by metagenomics and culture.</title>
        <authorList>
            <person name="Gilroy R."/>
            <person name="Ravi A."/>
            <person name="Getino M."/>
            <person name="Pursley I."/>
            <person name="Horton D.L."/>
            <person name="Alikhan N.F."/>
            <person name="Baker D."/>
            <person name="Gharbi K."/>
            <person name="Hall N."/>
            <person name="Watson M."/>
            <person name="Adriaenssens E.M."/>
            <person name="Foster-Nyarko E."/>
            <person name="Jarju S."/>
            <person name="Secka A."/>
            <person name="Antonio M."/>
            <person name="Oren A."/>
            <person name="Chaudhuri R.R."/>
            <person name="La Ragione R."/>
            <person name="Hildebrand F."/>
            <person name="Pallen M.J."/>
        </authorList>
    </citation>
    <scope>NUCLEOTIDE SEQUENCE</scope>
    <source>
        <strain evidence="2">ChiW3-316</strain>
    </source>
</reference>
<accession>A0A9D1M519</accession>
<keyword evidence="1" id="KW-0732">Signal</keyword>
<sequence length="417" mass="47343">MRKLLILSLLFMVSGCASFGRGVAEAIINDKKEDTRQCEIQGSPLPGIDDLFKNKQVVKVMMVHGVGTHTPGYATRIRENLALKLGLDVFSRRDKDITLIDPDDRKTVIGNLRVTRMQNEEASKDLIFYELTWSVNTSVQKRILDYDTSGLYEHKRAAFNHMLKKFLDDVIPDPEIYVTDKNNYILKATQQATCWMLSRSWSQLKPEEKQVCRVSSFNQMKDLSRDNIIFITHSLGSKILMDSLTDMVSTVAAVEARPDMAQSPKVRPIIEELKNKEMTVFMLANQLPLLQIAGAKPQVTGQIRSYCRPKGKNYGKRVFKQVNIVAFSDPNDLLSYGINQDFVDNYMDSRMCPSVTNVNINIAEEISVFGAGVVNPVTAHTEYDNDTRVIEMIAKGTENFKQNELLSKRCRFTHLKN</sequence>
<dbReference type="Proteomes" id="UP000824107">
    <property type="component" value="Unassembled WGS sequence"/>
</dbReference>
<evidence type="ECO:0008006" key="4">
    <source>
        <dbReference type="Google" id="ProtNLM"/>
    </source>
</evidence>
<organism evidence="2 3">
    <name type="scientific">Candidatus Scatocola faecipullorum</name>
    <dbReference type="NCBI Taxonomy" id="2840917"/>
    <lineage>
        <taxon>Bacteria</taxon>
        <taxon>Pseudomonadati</taxon>
        <taxon>Pseudomonadota</taxon>
        <taxon>Alphaproteobacteria</taxon>
        <taxon>Rhodospirillales</taxon>
        <taxon>Rhodospirillaceae</taxon>
        <taxon>Rhodospirillaceae incertae sedis</taxon>
        <taxon>Candidatus Scatocola</taxon>
    </lineage>
</organism>